<sequence length="414" mass="45745">MKTNVSSEMDNASGKQSLPWNALKTWYTKSAKLAVAVAIIKSKPPGRSGRQYAEQLAARFNHLEQSWKTNAEGLQEEVLRLRQELLLSKMLSKPSKNNGHGDGLMEVLSQDLIPSSGPQLSGTEQMSTEPDSGCGTENNTESLLQTWSVEKGQTETSSSSSIPTHPRQPHFPQLSTDPRESALLSHMQFLQNLCGLRNVDARGLSLDGHGSVVWDSVCQLLGSLAPASRDDPCHVQQALLLQASQVVVQAVEEWRAHCKPPGPFLSQAEDCLKKLTDHLLSNSKLNRFPWQECLSDCLIRLGGSATLRPALLRLLLAHINHLADHLWHTCQETASTSVAPLEVERYENSFYLFWVLEQVLRDGGASELSEAQGQLERQVVRLADEYPLFSLYLWRIGALLKPDVSTAVSPNAVD</sequence>
<feature type="compositionally biased region" description="Polar residues" evidence="3">
    <location>
        <begin position="113"/>
        <end position="148"/>
    </location>
</feature>
<evidence type="ECO:0000256" key="2">
    <source>
        <dbReference type="ARBA" id="ARBA00093453"/>
    </source>
</evidence>
<proteinExistence type="inferred from homology"/>
<feature type="compositionally biased region" description="Polar residues" evidence="3">
    <location>
        <begin position="154"/>
        <end position="163"/>
    </location>
</feature>
<keyword evidence="4" id="KW-1185">Reference proteome</keyword>
<dbReference type="GeneID" id="105897010"/>
<dbReference type="PANTHER" id="PTHR28575">
    <property type="entry name" value="MEIOSIS-SPECIFIC PROTEIN MEI4"/>
    <property type="match status" value="1"/>
</dbReference>
<evidence type="ECO:0000313" key="5">
    <source>
        <dbReference type="RefSeq" id="XP_012679306.2"/>
    </source>
</evidence>
<dbReference type="KEGG" id="char:105897010"/>
<evidence type="ECO:0000256" key="1">
    <source>
        <dbReference type="ARBA" id="ARBA00023254"/>
    </source>
</evidence>
<feature type="region of interest" description="Disordered" evidence="3">
    <location>
        <begin position="113"/>
        <end position="177"/>
    </location>
</feature>
<gene>
    <name evidence="5" type="primary">mei4</name>
</gene>
<dbReference type="GO" id="GO:0006310">
    <property type="term" value="P:DNA recombination"/>
    <property type="evidence" value="ECO:0007669"/>
    <property type="project" value="InterPro"/>
</dbReference>
<dbReference type="RefSeq" id="XP_012679306.2">
    <property type="nucleotide sequence ID" value="XM_012823852.3"/>
</dbReference>
<dbReference type="PANTHER" id="PTHR28575:SF1">
    <property type="entry name" value="MEIOSIS-SPECIFIC PROTEIN MEI4"/>
    <property type="match status" value="1"/>
</dbReference>
<reference evidence="5" key="1">
    <citation type="submission" date="2025-08" db="UniProtKB">
        <authorList>
            <consortium name="RefSeq"/>
        </authorList>
    </citation>
    <scope>IDENTIFICATION</scope>
</reference>
<dbReference type="GO" id="GO:0000800">
    <property type="term" value="C:lateral element"/>
    <property type="evidence" value="ECO:0007669"/>
    <property type="project" value="TreeGrafter"/>
</dbReference>
<dbReference type="GO" id="GO:0042138">
    <property type="term" value="P:meiotic DNA double-strand break formation"/>
    <property type="evidence" value="ECO:0007669"/>
    <property type="project" value="InterPro"/>
</dbReference>
<evidence type="ECO:0000313" key="4">
    <source>
        <dbReference type="Proteomes" id="UP000515152"/>
    </source>
</evidence>
<protein>
    <submittedName>
        <fullName evidence="5">Meiosis-specific protein MEI4 isoform X1</fullName>
    </submittedName>
</protein>
<dbReference type="OrthoDB" id="6351423at2759"/>
<dbReference type="GO" id="GO:0007283">
    <property type="term" value="P:spermatogenesis"/>
    <property type="evidence" value="ECO:0007669"/>
    <property type="project" value="TreeGrafter"/>
</dbReference>
<dbReference type="AlphaFoldDB" id="A0A6P3VRG4"/>
<organism evidence="4 5">
    <name type="scientific">Clupea harengus</name>
    <name type="common">Atlantic herring</name>
    <dbReference type="NCBI Taxonomy" id="7950"/>
    <lineage>
        <taxon>Eukaryota</taxon>
        <taxon>Metazoa</taxon>
        <taxon>Chordata</taxon>
        <taxon>Craniata</taxon>
        <taxon>Vertebrata</taxon>
        <taxon>Euteleostomi</taxon>
        <taxon>Actinopterygii</taxon>
        <taxon>Neopterygii</taxon>
        <taxon>Teleostei</taxon>
        <taxon>Clupei</taxon>
        <taxon>Clupeiformes</taxon>
        <taxon>Clupeoidei</taxon>
        <taxon>Clupeidae</taxon>
        <taxon>Clupea</taxon>
    </lineage>
</organism>
<dbReference type="CTD" id="101928601"/>
<comment type="similarity">
    <text evidence="2">Belongs to the MEI4L family.</text>
</comment>
<name>A0A6P3VRG4_CLUHA</name>
<dbReference type="Pfam" id="PF13971">
    <property type="entry name" value="Mei4"/>
    <property type="match status" value="1"/>
</dbReference>
<keyword evidence="1" id="KW-0469">Meiosis</keyword>
<dbReference type="GO" id="GO:0007129">
    <property type="term" value="P:homologous chromosome pairing at meiosis"/>
    <property type="evidence" value="ECO:0007669"/>
    <property type="project" value="TreeGrafter"/>
</dbReference>
<dbReference type="GO" id="GO:0048477">
    <property type="term" value="P:oogenesis"/>
    <property type="evidence" value="ECO:0007669"/>
    <property type="project" value="TreeGrafter"/>
</dbReference>
<evidence type="ECO:0000256" key="3">
    <source>
        <dbReference type="SAM" id="MobiDB-lite"/>
    </source>
</evidence>
<dbReference type="Proteomes" id="UP000515152">
    <property type="component" value="Chromosome 15"/>
</dbReference>
<accession>A0A6P3VRG4</accession>
<dbReference type="InterPro" id="IPR025888">
    <property type="entry name" value="MEI4"/>
</dbReference>